<dbReference type="Pfam" id="PF07238">
    <property type="entry name" value="PilZ"/>
    <property type="match status" value="1"/>
</dbReference>
<dbReference type="eggNOG" id="ENOG502ZS7G">
    <property type="taxonomic scope" value="Bacteria"/>
</dbReference>
<proteinExistence type="predicted"/>
<evidence type="ECO:0000313" key="3">
    <source>
        <dbReference type="Proteomes" id="UP000001203"/>
    </source>
</evidence>
<reference evidence="2 3" key="1">
    <citation type="journal article" date="2008" name="Proc. Natl. Acad. Sci. U.S.A.">
        <title>The genome of Cyanothece 51142, a unicellular diazotrophic cyanobacterium important in the marine nitrogen cycle.</title>
        <authorList>
            <person name="Welsh E.A."/>
            <person name="Liberton M."/>
            <person name="Stoeckel J."/>
            <person name="Loh T."/>
            <person name="Elvitigala T."/>
            <person name="Wang C."/>
            <person name="Wollam A."/>
            <person name="Fulton R.S."/>
            <person name="Clifton S.W."/>
            <person name="Jacobs J.M."/>
            <person name="Aurora R."/>
            <person name="Ghosh B.K."/>
            <person name="Sherman L.A."/>
            <person name="Smith R.D."/>
            <person name="Wilson R.K."/>
            <person name="Pakrasi H.B."/>
        </authorList>
    </citation>
    <scope>NUCLEOTIDE SEQUENCE [LARGE SCALE GENOMIC DNA]</scope>
    <source>
        <strain evidence="3">ATCC 51142 / BH68</strain>
    </source>
</reference>
<evidence type="ECO:0000259" key="1">
    <source>
        <dbReference type="Pfam" id="PF07238"/>
    </source>
</evidence>
<sequence>MIMSYSLSPQEKSNTTLFSLCNQRKHQRYYNSQGSSVELLIDGQEIKQSLKGMIIDDSFSGCGLIIIGEEKLHIGQLCRLRIKGIDSILCQIIWLRRLEKSITRIGVKYLIKSE</sequence>
<name>B1WVW8_CROS5</name>
<dbReference type="AlphaFoldDB" id="B1WVW8"/>
<feature type="domain" description="PilZ" evidence="1">
    <location>
        <begin position="22"/>
        <end position="109"/>
    </location>
</feature>
<dbReference type="EMBL" id="CP000806">
    <property type="protein sequence ID" value="ACB52301.1"/>
    <property type="molecule type" value="Genomic_DNA"/>
</dbReference>
<organism evidence="2 3">
    <name type="scientific">Crocosphaera subtropica (strain ATCC 51142 / BH68)</name>
    <name type="common">Cyanothece sp. (strain ATCC 51142)</name>
    <dbReference type="NCBI Taxonomy" id="43989"/>
    <lineage>
        <taxon>Bacteria</taxon>
        <taxon>Bacillati</taxon>
        <taxon>Cyanobacteriota</taxon>
        <taxon>Cyanophyceae</taxon>
        <taxon>Oscillatoriophycideae</taxon>
        <taxon>Chroococcales</taxon>
        <taxon>Aphanothecaceae</taxon>
        <taxon>Crocosphaera</taxon>
        <taxon>Crocosphaera subtropica</taxon>
    </lineage>
</organism>
<protein>
    <recommendedName>
        <fullName evidence="1">PilZ domain-containing protein</fullName>
    </recommendedName>
</protein>
<dbReference type="GO" id="GO:0035438">
    <property type="term" value="F:cyclic-di-GMP binding"/>
    <property type="evidence" value="ECO:0007669"/>
    <property type="project" value="InterPro"/>
</dbReference>
<keyword evidence="3" id="KW-1185">Reference proteome</keyword>
<gene>
    <name evidence="2" type="ordered locus">cce_2953</name>
</gene>
<dbReference type="HOGENOM" id="CLU_169519_0_0_3"/>
<accession>B1WVW8</accession>
<evidence type="ECO:0000313" key="2">
    <source>
        <dbReference type="EMBL" id="ACB52301.1"/>
    </source>
</evidence>
<dbReference type="Proteomes" id="UP000001203">
    <property type="component" value="Chromosome circular"/>
</dbReference>
<dbReference type="KEGG" id="cyt:cce_2953"/>
<dbReference type="InterPro" id="IPR009875">
    <property type="entry name" value="PilZ_domain"/>
</dbReference>